<name>C3ZB86_BRAFL</name>
<dbReference type="eggNOG" id="KOG3551">
    <property type="taxonomic scope" value="Eukaryota"/>
</dbReference>
<dbReference type="PANTHER" id="PTHR10554">
    <property type="entry name" value="SYNTROPHIN"/>
    <property type="match status" value="1"/>
</dbReference>
<dbReference type="GO" id="GO:0005516">
    <property type="term" value="F:calmodulin binding"/>
    <property type="evidence" value="ECO:0007669"/>
    <property type="project" value="UniProtKB-KW"/>
</dbReference>
<dbReference type="Pfam" id="PF18012">
    <property type="entry name" value="PH_17"/>
    <property type="match status" value="1"/>
</dbReference>
<evidence type="ECO:0000256" key="3">
    <source>
        <dbReference type="ARBA" id="ARBA00004282"/>
    </source>
</evidence>
<keyword evidence="6" id="KW-0597">Phosphoprotein</keyword>
<dbReference type="SUPFAM" id="SSF50729">
    <property type="entry name" value="PH domain-like"/>
    <property type="match status" value="1"/>
</dbReference>
<evidence type="ECO:0000256" key="11">
    <source>
        <dbReference type="ARBA" id="ARBA00023136"/>
    </source>
</evidence>
<evidence type="ECO:0000256" key="12">
    <source>
        <dbReference type="ARBA" id="ARBA00023203"/>
    </source>
</evidence>
<evidence type="ECO:0008006" key="18">
    <source>
        <dbReference type="Google" id="ProtNLM"/>
    </source>
</evidence>
<comment type="subcellular location">
    <subcellularLocation>
        <location evidence="3">Cell junction</location>
    </subcellularLocation>
    <subcellularLocation>
        <location evidence="2">Cytoplasm</location>
        <location evidence="2">Cytoskeleton</location>
    </subcellularLocation>
    <subcellularLocation>
        <location evidence="1">Endomembrane system</location>
        <topology evidence="1">Peripheral membrane protein</topology>
    </subcellularLocation>
</comment>
<evidence type="ECO:0000256" key="5">
    <source>
        <dbReference type="ARBA" id="ARBA00022490"/>
    </source>
</evidence>
<dbReference type="Pfam" id="PF00595">
    <property type="entry name" value="PDZ"/>
    <property type="match status" value="1"/>
</dbReference>
<dbReference type="GO" id="GO:0003779">
    <property type="term" value="F:actin binding"/>
    <property type="evidence" value="ECO:0007669"/>
    <property type="project" value="UniProtKB-KW"/>
</dbReference>
<feature type="compositionally biased region" description="Low complexity" evidence="14">
    <location>
        <begin position="389"/>
        <end position="399"/>
    </location>
</feature>
<keyword evidence="9" id="KW-0112">Calmodulin-binding</keyword>
<dbReference type="GO" id="GO:0005198">
    <property type="term" value="F:structural molecule activity"/>
    <property type="evidence" value="ECO:0007669"/>
    <property type="project" value="InterPro"/>
</dbReference>
<accession>C3ZB86</accession>
<keyword evidence="8" id="KW-0106">Calcium</keyword>
<evidence type="ECO:0000256" key="8">
    <source>
        <dbReference type="ARBA" id="ARBA00022837"/>
    </source>
</evidence>
<dbReference type="Pfam" id="PF23012">
    <property type="entry name" value="Syntrophin_4th"/>
    <property type="match status" value="1"/>
</dbReference>
<dbReference type="EMBL" id="GG666603">
    <property type="protein sequence ID" value="EEN50123.1"/>
    <property type="molecule type" value="Genomic_DNA"/>
</dbReference>
<comment type="similarity">
    <text evidence="4">Belongs to the syntrophin family.</text>
</comment>
<dbReference type="GO" id="GO:0070161">
    <property type="term" value="C:anchoring junction"/>
    <property type="evidence" value="ECO:0007669"/>
    <property type="project" value="UniProtKB-SubCell"/>
</dbReference>
<dbReference type="STRING" id="7739.C3ZB86"/>
<feature type="domain" description="PDZ" evidence="16">
    <location>
        <begin position="112"/>
        <end position="195"/>
    </location>
</feature>
<evidence type="ECO:0000256" key="10">
    <source>
        <dbReference type="ARBA" id="ARBA00022949"/>
    </source>
</evidence>
<evidence type="ECO:0000259" key="16">
    <source>
        <dbReference type="PROSITE" id="PS50106"/>
    </source>
</evidence>
<proteinExistence type="inferred from homology"/>
<dbReference type="InterPro" id="IPR011993">
    <property type="entry name" value="PH-like_dom_sf"/>
</dbReference>
<keyword evidence="13" id="KW-0206">Cytoskeleton</keyword>
<dbReference type="GO" id="GO:0005856">
    <property type="term" value="C:cytoskeleton"/>
    <property type="evidence" value="ECO:0007669"/>
    <property type="project" value="UniProtKB-SubCell"/>
</dbReference>
<evidence type="ECO:0000256" key="13">
    <source>
        <dbReference type="ARBA" id="ARBA00023212"/>
    </source>
</evidence>
<dbReference type="InterPro" id="IPR055108">
    <property type="entry name" value="Syntrophin_4th"/>
</dbReference>
<keyword evidence="7" id="KW-0677">Repeat</keyword>
<evidence type="ECO:0000256" key="4">
    <source>
        <dbReference type="ARBA" id="ARBA00010798"/>
    </source>
</evidence>
<keyword evidence="5" id="KW-0963">Cytoplasm</keyword>
<dbReference type="PANTHER" id="PTHR10554:SF12">
    <property type="entry name" value="IP02644P"/>
    <property type="match status" value="1"/>
</dbReference>
<feature type="domain" description="PH" evidence="15">
    <location>
        <begin position="46"/>
        <end position="294"/>
    </location>
</feature>
<sequence length="540" mass="59161">MNEKSLVRPGSAPPPSGMATWSRDARVPAHGTPVGANMALTAAASAMTRSGLLEVYVRDRWCRVLVSLEEETLTISLEDSSVGGGDQNGDAIRNSEFDHDQLPESIANHKRVVKVIKQDVGGLGISIKGGKENKMPILISKIFKGLAADQTESLYVGDAILSVNGEDLRDATHDEAVRALKRAGKEVVLEVKYLREVTPYFRRSTVIGEVGWENASPYVIKEPGADNKASTNNFTEMKTIPLKMCYVTRNLTMPDPEQRTFELHSPDGRSSCILRCQDASSASQWFAAIHANTSMLTASAMAEANSKLVSGRGSAGDREIKHMGWLCEQAHGEGGSSSWKPVFAALTPTDLLLYDTVPWSREEWAVPVQSHPLLATRCSAYFDSRVGHTGTTPSRSPSGGASGRDLAFGTRTGSRVETQRDLAAWTRLIVQLCHQAAEDMKEVIQACFWQGRECKLMVHYESGFTLMDNSNPNESQSDVLWNFPFERMRMSADDGVGRLWLDFGGAEGEQQLDMCTGPKPIVFIIHNFLSAKVTRMGLFA</sequence>
<reference evidence="17" key="1">
    <citation type="journal article" date="2008" name="Nature">
        <title>The amphioxus genome and the evolution of the chordate karyotype.</title>
        <authorList>
            <consortium name="US DOE Joint Genome Institute (JGI-PGF)"/>
            <person name="Putnam N.H."/>
            <person name="Butts T."/>
            <person name="Ferrier D.E.K."/>
            <person name="Furlong R.F."/>
            <person name="Hellsten U."/>
            <person name="Kawashima T."/>
            <person name="Robinson-Rechavi M."/>
            <person name="Shoguchi E."/>
            <person name="Terry A."/>
            <person name="Yu J.-K."/>
            <person name="Benito-Gutierrez E.L."/>
            <person name="Dubchak I."/>
            <person name="Garcia-Fernandez J."/>
            <person name="Gibson-Brown J.J."/>
            <person name="Grigoriev I.V."/>
            <person name="Horton A.C."/>
            <person name="de Jong P.J."/>
            <person name="Jurka J."/>
            <person name="Kapitonov V.V."/>
            <person name="Kohara Y."/>
            <person name="Kuroki Y."/>
            <person name="Lindquist E."/>
            <person name="Lucas S."/>
            <person name="Osoegawa K."/>
            <person name="Pennacchio L.A."/>
            <person name="Salamov A.A."/>
            <person name="Satou Y."/>
            <person name="Sauka-Spengler T."/>
            <person name="Schmutz J."/>
            <person name="Shin-I T."/>
            <person name="Toyoda A."/>
            <person name="Bronner-Fraser M."/>
            <person name="Fujiyama A."/>
            <person name="Holland L.Z."/>
            <person name="Holland P.W.H."/>
            <person name="Satoh N."/>
            <person name="Rokhsar D.S."/>
        </authorList>
    </citation>
    <scope>NUCLEOTIDE SEQUENCE [LARGE SCALE GENOMIC DNA]</scope>
    <source>
        <strain evidence="17">S238N-H82</strain>
        <tissue evidence="17">Testes</tissue>
    </source>
</reference>
<protein>
    <recommendedName>
        <fullName evidence="18">PDZ domain-containing protein</fullName>
    </recommendedName>
</protein>
<organism>
    <name type="scientific">Branchiostoma floridae</name>
    <name type="common">Florida lancelet</name>
    <name type="synonym">Amphioxus</name>
    <dbReference type="NCBI Taxonomy" id="7739"/>
    <lineage>
        <taxon>Eukaryota</taxon>
        <taxon>Metazoa</taxon>
        <taxon>Chordata</taxon>
        <taxon>Cephalochordata</taxon>
        <taxon>Leptocardii</taxon>
        <taxon>Amphioxiformes</taxon>
        <taxon>Branchiostomatidae</taxon>
        <taxon>Branchiostoma</taxon>
    </lineage>
</organism>
<dbReference type="InterPro" id="IPR036034">
    <property type="entry name" value="PDZ_sf"/>
</dbReference>
<gene>
    <name evidence="17" type="ORF">BRAFLDRAFT_118782</name>
</gene>
<dbReference type="InterPro" id="IPR041428">
    <property type="entry name" value="PHsplit_syntrophin"/>
</dbReference>
<dbReference type="CDD" id="cd06801">
    <property type="entry name" value="PDZ_syntrophin-like"/>
    <property type="match status" value="1"/>
</dbReference>
<keyword evidence="11" id="KW-0472">Membrane</keyword>
<dbReference type="Gene3D" id="2.30.29.30">
    <property type="entry name" value="Pleckstrin-homology domain (PH domain)/Phosphotyrosine-binding domain (PTB)"/>
    <property type="match status" value="1"/>
</dbReference>
<feature type="region of interest" description="Disordered" evidence="14">
    <location>
        <begin position="388"/>
        <end position="412"/>
    </location>
</feature>
<dbReference type="GO" id="GO:0012505">
    <property type="term" value="C:endomembrane system"/>
    <property type="evidence" value="ECO:0007669"/>
    <property type="project" value="UniProtKB-SubCell"/>
</dbReference>
<dbReference type="Gene3D" id="2.30.42.10">
    <property type="match status" value="1"/>
</dbReference>
<keyword evidence="12" id="KW-0009">Actin-binding</keyword>
<dbReference type="FunFam" id="2.30.42.10:FF:000052">
    <property type="entry name" value="Syntrophin beta 1"/>
    <property type="match status" value="1"/>
</dbReference>
<dbReference type="PROSITE" id="PS50106">
    <property type="entry name" value="PDZ"/>
    <property type="match status" value="1"/>
</dbReference>
<dbReference type="AlphaFoldDB" id="C3ZB86"/>
<feature type="region of interest" description="Disordered" evidence="14">
    <location>
        <begin position="1"/>
        <end position="29"/>
    </location>
</feature>
<dbReference type="InterPro" id="IPR015482">
    <property type="entry name" value="Syntrophin"/>
</dbReference>
<dbReference type="CDD" id="cd01258">
    <property type="entry name" value="PHsplit_syntrophin"/>
    <property type="match status" value="1"/>
</dbReference>
<keyword evidence="10" id="KW-0965">Cell junction</keyword>
<dbReference type="SUPFAM" id="SSF50156">
    <property type="entry name" value="PDZ domain-like"/>
    <property type="match status" value="1"/>
</dbReference>
<evidence type="ECO:0000259" key="15">
    <source>
        <dbReference type="PROSITE" id="PS50003"/>
    </source>
</evidence>
<evidence type="ECO:0000256" key="9">
    <source>
        <dbReference type="ARBA" id="ARBA00022860"/>
    </source>
</evidence>
<dbReference type="PROSITE" id="PS50003">
    <property type="entry name" value="PH_DOMAIN"/>
    <property type="match status" value="1"/>
</dbReference>
<evidence type="ECO:0000256" key="7">
    <source>
        <dbReference type="ARBA" id="ARBA00022737"/>
    </source>
</evidence>
<evidence type="ECO:0000256" key="2">
    <source>
        <dbReference type="ARBA" id="ARBA00004245"/>
    </source>
</evidence>
<dbReference type="SMART" id="SM00228">
    <property type="entry name" value="PDZ"/>
    <property type="match status" value="1"/>
</dbReference>
<evidence type="ECO:0000256" key="14">
    <source>
        <dbReference type="SAM" id="MobiDB-lite"/>
    </source>
</evidence>
<evidence type="ECO:0000256" key="1">
    <source>
        <dbReference type="ARBA" id="ARBA00004184"/>
    </source>
</evidence>
<evidence type="ECO:0000256" key="6">
    <source>
        <dbReference type="ARBA" id="ARBA00022553"/>
    </source>
</evidence>
<dbReference type="SMART" id="SM00233">
    <property type="entry name" value="PH"/>
    <property type="match status" value="2"/>
</dbReference>
<dbReference type="InterPro" id="IPR001849">
    <property type="entry name" value="PH_domain"/>
</dbReference>
<dbReference type="InterPro" id="IPR001478">
    <property type="entry name" value="PDZ"/>
</dbReference>
<dbReference type="InParanoid" id="C3ZB86"/>
<evidence type="ECO:0000313" key="17">
    <source>
        <dbReference type="EMBL" id="EEN50123.1"/>
    </source>
</evidence>